<name>A0ABQ3C4R7_9GAMM</name>
<feature type="domain" description="Translocation and assembly module TamB C-terminal" evidence="7">
    <location>
        <begin position="1046"/>
        <end position="1378"/>
    </location>
</feature>
<evidence type="ECO:0000256" key="2">
    <source>
        <dbReference type="ARBA" id="ARBA00022692"/>
    </source>
</evidence>
<comment type="caution">
    <text evidence="8">The sequence shown here is derived from an EMBL/GenBank/DDBJ whole genome shotgun (WGS) entry which is preliminary data.</text>
</comment>
<dbReference type="Proteomes" id="UP000643403">
    <property type="component" value="Unassembled WGS sequence"/>
</dbReference>
<keyword evidence="4 6" id="KW-0472">Membrane</keyword>
<feature type="region of interest" description="Disordered" evidence="5">
    <location>
        <begin position="1"/>
        <end position="21"/>
    </location>
</feature>
<evidence type="ECO:0000313" key="8">
    <source>
        <dbReference type="EMBL" id="GGZ68181.1"/>
    </source>
</evidence>
<reference evidence="9" key="1">
    <citation type="journal article" date="2019" name="Int. J. Syst. Evol. Microbiol.">
        <title>The Global Catalogue of Microorganisms (GCM) 10K type strain sequencing project: providing services to taxonomists for standard genome sequencing and annotation.</title>
        <authorList>
            <consortium name="The Broad Institute Genomics Platform"/>
            <consortium name="The Broad Institute Genome Sequencing Center for Infectious Disease"/>
            <person name="Wu L."/>
            <person name="Ma J."/>
        </authorList>
    </citation>
    <scope>NUCLEOTIDE SEQUENCE [LARGE SCALE GENOMIC DNA]</scope>
    <source>
        <strain evidence="9">KCTC 22558</strain>
    </source>
</reference>
<dbReference type="Pfam" id="PF04357">
    <property type="entry name" value="TamB"/>
    <property type="match status" value="1"/>
</dbReference>
<feature type="transmembrane region" description="Helical" evidence="6">
    <location>
        <begin position="38"/>
        <end position="61"/>
    </location>
</feature>
<dbReference type="EMBL" id="BMXY01000003">
    <property type="protein sequence ID" value="GGZ68181.1"/>
    <property type="molecule type" value="Genomic_DNA"/>
</dbReference>
<dbReference type="PANTHER" id="PTHR36985:SF1">
    <property type="entry name" value="TRANSLOCATION AND ASSEMBLY MODULE SUBUNIT TAMB"/>
    <property type="match status" value="1"/>
</dbReference>
<keyword evidence="3 6" id="KW-1133">Transmembrane helix</keyword>
<evidence type="ECO:0000259" key="7">
    <source>
        <dbReference type="Pfam" id="PF04357"/>
    </source>
</evidence>
<dbReference type="InterPro" id="IPR007452">
    <property type="entry name" value="TamB_C"/>
</dbReference>
<dbReference type="PANTHER" id="PTHR36985">
    <property type="entry name" value="TRANSLOCATION AND ASSEMBLY MODULE SUBUNIT TAMB"/>
    <property type="match status" value="1"/>
</dbReference>
<protein>
    <recommendedName>
        <fullName evidence="7">Translocation and assembly module TamB C-terminal domain-containing protein</fullName>
    </recommendedName>
</protein>
<evidence type="ECO:0000256" key="3">
    <source>
        <dbReference type="ARBA" id="ARBA00022989"/>
    </source>
</evidence>
<evidence type="ECO:0000256" key="1">
    <source>
        <dbReference type="ARBA" id="ARBA00004167"/>
    </source>
</evidence>
<evidence type="ECO:0000313" key="9">
    <source>
        <dbReference type="Proteomes" id="UP000643403"/>
    </source>
</evidence>
<evidence type="ECO:0000256" key="5">
    <source>
        <dbReference type="SAM" id="MobiDB-lite"/>
    </source>
</evidence>
<evidence type="ECO:0000256" key="6">
    <source>
        <dbReference type="SAM" id="Phobius"/>
    </source>
</evidence>
<keyword evidence="9" id="KW-1185">Reference proteome</keyword>
<sequence>MSRLPDAKNARPDEPTPEEREARIRELRAKRHARAKKIAIRSGVITGGVLLLVVAFAYWLLTTIAGRDLLLAQIKARLPANASLDWKDAEGPASGPLTLHDVRFRWNKVAFDAQRVTLDPALRPLLGRRLRLDAMQVENATLDLPESDEPFELPRWPDSLPQITVPLALQADDIRVDGLRITRQAEPLIEIRRLRGGVDASNGRLALTRVDVDSDRGRFAAHGTYAPVENYRTDLVATALVPAKSSGTPLRLGFVARGDLDAMDVALAGAAPGPVRATLSLRGAERPRWQLRANASGLDVAALSGTPVDPPDAVDVDVRADGTGGDARLQGSIVRGDMRIAVNPSVLHLEQQVLAFAPLDVELLGGRIVARGRGDFGDRRNARVDYTLAARGLRWGEGASQVIADADLAVAGTQAAWTVNGDSTLLRNGQRAQVALSGRGRQAELMVQRLLARMPTGVLEANGRITWRPALDWNLHAQLDGFDPGYFAPGWNGALRGVLRTTGHQPTGQALQATLDVPRLGGRLRGRAVGASGQVRLIDDVYRGTVALTADRGRALVQGEAAFGALQRWNASARLERFDPSFVVAGWPGAVDAQLRSTGQRRLGAPGRPAELQASVELAQLGGTLRGRALSGRGQAELRGGDVEGQLQLGAGASRIDARGRIGDRLDIDARLSPLQLADLLPDARGVVRGTLRLTGPRTAPDIAADLDGRDVAFADYRVGTLVAKGRLPWRAGTPGALTLRGSGLQVGLPFDALNADARGAVEALQLRADARGPFGALAVAGGLRKAGADWLANVASLQLAPTRGAPWQLTRATQLRFGGGRVGVASTCLRSNAGGELCGSADWPRRADVTARGLPLTLVAGYLPEHADGRAWGVSGNVDGQAQVRGVGNSWRGTARITSAQGGFRLDARDDYELVRWRGLDARLAFDPQRLQVDLDSGLFDRGRIDGRVAMGWAAHAPLSGNVAIDTDELTFIELFSPDIVDPRGRLSGRITLGGTRLAPQLGGQARLTGFSTELPALGIELTQGEAALDALPDGTARINGRVRSGDGVLNVDGRLGWRGEGAPLQLAVRGTNVQVANTRQLRAVANPDVRVRSGAGEPFTVTGTVVVPSALVMLERFDGAVKASPDVVVLDPVEPSGDVKPPTALALDLAVVSGRDVRLQGFGLDGRLAGQVQLRSSSGTDDITARGRMDVSGRYLAYGQRLDVTRGELTWSGGAIADPILNIRAERDVGGVTAGIDVTGHATEPRANVWSSNGGTQSEALSMLALGRPLGTVGGEQGRQIGAASAALSAGGSLLASELGTRLGLDDAGVIESRTLGGSVLGIGKYLSPRLYVGYGVSLFGSGQVLTLKYLIRRGVDATFESSTVENRASLNYRKER</sequence>
<evidence type="ECO:0000256" key="4">
    <source>
        <dbReference type="ARBA" id="ARBA00023136"/>
    </source>
</evidence>
<accession>A0ABQ3C4R7</accession>
<proteinExistence type="predicted"/>
<gene>
    <name evidence="8" type="ORF">GCM10008101_23100</name>
</gene>
<keyword evidence="2 6" id="KW-0812">Transmembrane</keyword>
<comment type="subcellular location">
    <subcellularLocation>
        <location evidence="1">Membrane</location>
        <topology evidence="1">Single-pass membrane protein</topology>
    </subcellularLocation>
</comment>
<organism evidence="8 9">
    <name type="scientific">Cognatilysobacter xinjiangensis</name>
    <dbReference type="NCBI Taxonomy" id="546892"/>
    <lineage>
        <taxon>Bacteria</taxon>
        <taxon>Pseudomonadati</taxon>
        <taxon>Pseudomonadota</taxon>
        <taxon>Gammaproteobacteria</taxon>
        <taxon>Lysobacterales</taxon>
        <taxon>Lysobacteraceae</taxon>
        <taxon>Cognatilysobacter</taxon>
    </lineage>
</organism>
<dbReference type="RefSeq" id="WP_189450091.1">
    <property type="nucleotide sequence ID" value="NZ_BMXY01000003.1"/>
</dbReference>